<dbReference type="Proteomes" id="UP000318733">
    <property type="component" value="Unassembled WGS sequence"/>
</dbReference>
<feature type="signal peptide" evidence="1">
    <location>
        <begin position="1"/>
        <end position="20"/>
    </location>
</feature>
<dbReference type="OrthoDB" id="1246242at2"/>
<evidence type="ECO:0000256" key="1">
    <source>
        <dbReference type="SAM" id="SignalP"/>
    </source>
</evidence>
<dbReference type="Pfam" id="PF13472">
    <property type="entry name" value="Lipase_GDSL_2"/>
    <property type="match status" value="1"/>
</dbReference>
<evidence type="ECO:0000259" key="2">
    <source>
        <dbReference type="Pfam" id="PF13472"/>
    </source>
</evidence>
<keyword evidence="4" id="KW-1185">Reference proteome</keyword>
<keyword evidence="1" id="KW-0732">Signal</keyword>
<dbReference type="CDD" id="cd00229">
    <property type="entry name" value="SGNH_hydrolase"/>
    <property type="match status" value="1"/>
</dbReference>
<evidence type="ECO:0000313" key="3">
    <source>
        <dbReference type="EMBL" id="TSJ44353.1"/>
    </source>
</evidence>
<proteinExistence type="predicted"/>
<name>A0A556MWV6_9SPHI</name>
<protein>
    <submittedName>
        <fullName evidence="3">SGNH/GDSL hydrolase family protein</fullName>
    </submittedName>
</protein>
<dbReference type="InterPro" id="IPR051532">
    <property type="entry name" value="Ester_Hydrolysis_Enzymes"/>
</dbReference>
<feature type="chain" id="PRO_5022015531" evidence="1">
    <location>
        <begin position="21"/>
        <end position="276"/>
    </location>
</feature>
<dbReference type="PANTHER" id="PTHR30383">
    <property type="entry name" value="THIOESTERASE 1/PROTEASE 1/LYSOPHOSPHOLIPASE L1"/>
    <property type="match status" value="1"/>
</dbReference>
<evidence type="ECO:0000313" key="4">
    <source>
        <dbReference type="Proteomes" id="UP000318733"/>
    </source>
</evidence>
<gene>
    <name evidence="3" type="ORF">FO440_09295</name>
</gene>
<dbReference type="RefSeq" id="WP_144247914.1">
    <property type="nucleotide sequence ID" value="NZ_VLPK01000001.1"/>
</dbReference>
<dbReference type="PANTHER" id="PTHR30383:SF5">
    <property type="entry name" value="SGNH HYDROLASE-TYPE ESTERASE DOMAIN-CONTAINING PROTEIN"/>
    <property type="match status" value="1"/>
</dbReference>
<comment type="caution">
    <text evidence="3">The sequence shown here is derived from an EMBL/GenBank/DDBJ whole genome shotgun (WGS) entry which is preliminary data.</text>
</comment>
<accession>A0A556MWV6</accession>
<feature type="domain" description="SGNH hydrolase-type esterase" evidence="2">
    <location>
        <begin position="27"/>
        <end position="264"/>
    </location>
</feature>
<reference evidence="3 4" key="1">
    <citation type="submission" date="2019-07" db="EMBL/GenBank/DDBJ databases">
        <authorList>
            <person name="Huq M.A."/>
        </authorList>
    </citation>
    <scope>NUCLEOTIDE SEQUENCE [LARGE SCALE GENOMIC DNA]</scope>
    <source>
        <strain evidence="3 4">MAH-19</strain>
    </source>
</reference>
<organism evidence="3 4">
    <name type="scientific">Mucilaginibacter corticis</name>
    <dbReference type="NCBI Taxonomy" id="2597670"/>
    <lineage>
        <taxon>Bacteria</taxon>
        <taxon>Pseudomonadati</taxon>
        <taxon>Bacteroidota</taxon>
        <taxon>Sphingobacteriia</taxon>
        <taxon>Sphingobacteriales</taxon>
        <taxon>Sphingobacteriaceae</taxon>
        <taxon>Mucilaginibacter</taxon>
    </lineage>
</organism>
<sequence length="276" mass="31751">MKKVLLLVAFIGLLSAFAPQKEKNWMAIGDSITFLDTRPELTKNRITKGYMTRVVEKLPYLKFANKGYPGWTIKGIADNINNLNLERADFYTVFLGTNDWWTNLPIGTYDDYKNATGNATAYGSYRTVVDKIRSLNDHAVIIFITPFQRTDYVDINNIHSTIHGDYKPNNSGVLLSAYADAIKDIAQKEHFELVDLYYKSGANLTNAVNFKRMRDPKTGKYKNYKYPDYIDIPLNPDKDDYPYPIDAMNWVYDGLHPSDKGHQRIADMLVKIMKKY</sequence>
<dbReference type="InterPro" id="IPR036514">
    <property type="entry name" value="SGNH_hydro_sf"/>
</dbReference>
<dbReference type="EMBL" id="VLPK01000001">
    <property type="protein sequence ID" value="TSJ44353.1"/>
    <property type="molecule type" value="Genomic_DNA"/>
</dbReference>
<dbReference type="Gene3D" id="3.40.50.1110">
    <property type="entry name" value="SGNH hydrolase"/>
    <property type="match status" value="1"/>
</dbReference>
<dbReference type="SUPFAM" id="SSF52266">
    <property type="entry name" value="SGNH hydrolase"/>
    <property type="match status" value="1"/>
</dbReference>
<dbReference type="GO" id="GO:0004622">
    <property type="term" value="F:phosphatidylcholine lysophospholipase activity"/>
    <property type="evidence" value="ECO:0007669"/>
    <property type="project" value="TreeGrafter"/>
</dbReference>
<dbReference type="InterPro" id="IPR013830">
    <property type="entry name" value="SGNH_hydro"/>
</dbReference>
<keyword evidence="3" id="KW-0378">Hydrolase</keyword>
<dbReference type="AlphaFoldDB" id="A0A556MWV6"/>